<dbReference type="GeneID" id="106545687"/>
<dbReference type="OrthoDB" id="5963614at2759"/>
<gene>
    <name evidence="6" type="primary">SPATA6L</name>
</gene>
<name>A0A6I9Y8Z8_9SAUR</name>
<reference evidence="6" key="1">
    <citation type="submission" date="2025-08" db="UniProtKB">
        <authorList>
            <consortium name="RefSeq"/>
        </authorList>
    </citation>
    <scope>IDENTIFICATION</scope>
    <source>
        <tissue evidence="6">Skeletal muscle</tissue>
    </source>
</reference>
<dbReference type="CTD" id="55064"/>
<feature type="domain" description="Spermatogenesis-associated protein 6 N-terminal" evidence="4">
    <location>
        <begin position="7"/>
        <end position="145"/>
    </location>
</feature>
<evidence type="ECO:0000313" key="5">
    <source>
        <dbReference type="Proteomes" id="UP000504617"/>
    </source>
</evidence>
<dbReference type="Proteomes" id="UP000504617">
    <property type="component" value="Unplaced"/>
</dbReference>
<comment type="similarity">
    <text evidence="1">Belongs to the SPATA6 family.</text>
</comment>
<evidence type="ECO:0000256" key="3">
    <source>
        <dbReference type="SAM" id="MobiDB-lite"/>
    </source>
</evidence>
<sequence length="420" mass="47947">MPLKVVVELQIHAVSCPGVYLTEKNDVYLTVCILGQCKETDCIPPVFPLLFHEKMWFEKVFENATDPITVVELLEKNVAKFRLSELIPSDGKELAFYETNTRYFLFPEPKLTPSYPGVDRELLMNTHPSFPGIAPKLEFSTRTTITELPLLHSKWYSNRNKVKLQRVPSTSPEKRSISPVQHKAAKSQSCKRLSRSFESRSSSLSPRRRLHEVCRDKNQPPSSLNLRSVRFKTEAAHKPPFVVRHVDASKGFSEEDQAPLSYQNARQGTITSKNPHKYQLKRAISFDSWKTTSPAAKVIREPAEDQHLNYEPSFHEARTSAATYAWKTPGLCHRSSSPNHYESTSPSGRWASPQPRLYSSSTSSWEEINERVRNLLTSPEARERLSIGATDFEIDDVLERRSISLRSSPHCDSTEQRYSL</sequence>
<evidence type="ECO:0000256" key="1">
    <source>
        <dbReference type="ARBA" id="ARBA00006215"/>
    </source>
</evidence>
<keyword evidence="2" id="KW-0597">Phosphoprotein</keyword>
<dbReference type="InterPro" id="IPR032732">
    <property type="entry name" value="SPATA6_N"/>
</dbReference>
<dbReference type="KEGG" id="tsr:106545687"/>
<dbReference type="InterPro" id="IPR042769">
    <property type="entry name" value="SPATA6_fam"/>
</dbReference>
<proteinExistence type="inferred from homology"/>
<dbReference type="GO" id="GO:0032027">
    <property type="term" value="F:myosin light chain binding"/>
    <property type="evidence" value="ECO:0007669"/>
    <property type="project" value="InterPro"/>
</dbReference>
<keyword evidence="5" id="KW-1185">Reference proteome</keyword>
<dbReference type="AlphaFoldDB" id="A0A6I9Y8Z8"/>
<feature type="compositionally biased region" description="Polar residues" evidence="3">
    <location>
        <begin position="335"/>
        <end position="347"/>
    </location>
</feature>
<dbReference type="RefSeq" id="XP_013917800.1">
    <property type="nucleotide sequence ID" value="XM_014062325.1"/>
</dbReference>
<evidence type="ECO:0000313" key="6">
    <source>
        <dbReference type="RefSeq" id="XP_013917800.1"/>
    </source>
</evidence>
<dbReference type="PANTHER" id="PTHR16435:SF5">
    <property type="entry name" value="SPERMATOGENESIS ASSOCIATED 6-LIKE PROTEIN"/>
    <property type="match status" value="1"/>
</dbReference>
<evidence type="ECO:0000256" key="2">
    <source>
        <dbReference type="ARBA" id="ARBA00022553"/>
    </source>
</evidence>
<dbReference type="PANTHER" id="PTHR16435">
    <property type="entry name" value="SPERMATOGENESIS-ASSOCIATED PROTEIN 6 SPATA6"/>
    <property type="match status" value="1"/>
</dbReference>
<protein>
    <submittedName>
        <fullName evidence="6">Spermatogenesis associated 6-like protein</fullName>
    </submittedName>
</protein>
<feature type="region of interest" description="Disordered" evidence="3">
    <location>
        <begin position="335"/>
        <end position="356"/>
    </location>
</feature>
<organism evidence="5 6">
    <name type="scientific">Thamnophis sirtalis</name>
    <dbReference type="NCBI Taxonomy" id="35019"/>
    <lineage>
        <taxon>Eukaryota</taxon>
        <taxon>Metazoa</taxon>
        <taxon>Chordata</taxon>
        <taxon>Craniata</taxon>
        <taxon>Vertebrata</taxon>
        <taxon>Euteleostomi</taxon>
        <taxon>Lepidosauria</taxon>
        <taxon>Squamata</taxon>
        <taxon>Bifurcata</taxon>
        <taxon>Unidentata</taxon>
        <taxon>Episquamata</taxon>
        <taxon>Toxicofera</taxon>
        <taxon>Serpentes</taxon>
        <taxon>Colubroidea</taxon>
        <taxon>Colubridae</taxon>
        <taxon>Natricinae</taxon>
        <taxon>Thamnophis</taxon>
    </lineage>
</organism>
<feature type="region of interest" description="Disordered" evidence="3">
    <location>
        <begin position="164"/>
        <end position="224"/>
    </location>
</feature>
<accession>A0A6I9Y8Z8</accession>
<dbReference type="GO" id="GO:0007283">
    <property type="term" value="P:spermatogenesis"/>
    <property type="evidence" value="ECO:0007669"/>
    <property type="project" value="InterPro"/>
</dbReference>
<dbReference type="Pfam" id="PF14909">
    <property type="entry name" value="SPATA6"/>
    <property type="match status" value="1"/>
</dbReference>
<dbReference type="GO" id="GO:0120212">
    <property type="term" value="C:sperm head-tail coupling apparatus"/>
    <property type="evidence" value="ECO:0007669"/>
    <property type="project" value="InterPro"/>
</dbReference>
<evidence type="ECO:0000259" key="4">
    <source>
        <dbReference type="Pfam" id="PF14909"/>
    </source>
</evidence>